<evidence type="ECO:0000313" key="2">
    <source>
        <dbReference type="EMBL" id="KAK4824769.1"/>
    </source>
</evidence>
<dbReference type="EMBL" id="JAUNZN010000003">
    <property type="protein sequence ID" value="KAK4824769.1"/>
    <property type="molecule type" value="Genomic_DNA"/>
</dbReference>
<evidence type="ECO:0000256" key="1">
    <source>
        <dbReference type="SAM" id="MobiDB-lite"/>
    </source>
</evidence>
<dbReference type="Proteomes" id="UP001333110">
    <property type="component" value="Unassembled WGS sequence"/>
</dbReference>
<reference evidence="2 3" key="1">
    <citation type="journal article" date="2023" name="J. Hered.">
        <title>Chromosome-level genome of the wood stork (Mycteria americana) provides insight into avian chromosome evolution.</title>
        <authorList>
            <person name="Flamio R. Jr."/>
            <person name="Ramstad K.M."/>
        </authorList>
    </citation>
    <scope>NUCLEOTIDE SEQUENCE [LARGE SCALE GENOMIC DNA]</scope>
    <source>
        <strain evidence="2">JAX WOST 10</strain>
    </source>
</reference>
<feature type="region of interest" description="Disordered" evidence="1">
    <location>
        <begin position="52"/>
        <end position="158"/>
    </location>
</feature>
<accession>A0AAN7NHS6</accession>
<comment type="caution">
    <text evidence="2">The sequence shown here is derived from an EMBL/GenBank/DDBJ whole genome shotgun (WGS) entry which is preliminary data.</text>
</comment>
<feature type="compositionally biased region" description="Basic and acidic residues" evidence="1">
    <location>
        <begin position="103"/>
        <end position="138"/>
    </location>
</feature>
<gene>
    <name evidence="2" type="ORF">QYF61_018503</name>
</gene>
<feature type="compositionally biased region" description="Basic residues" evidence="1">
    <location>
        <begin position="90"/>
        <end position="102"/>
    </location>
</feature>
<protein>
    <submittedName>
        <fullName evidence="2">Uncharacterized protein</fullName>
    </submittedName>
</protein>
<name>A0AAN7NHS6_MYCAM</name>
<evidence type="ECO:0000313" key="3">
    <source>
        <dbReference type="Proteomes" id="UP001333110"/>
    </source>
</evidence>
<sequence>MIKGLEHLSYELSWFQLRQSLGLFSVEKKRLGGDLINECKYPKAGFTEDRARPLSMVPSDRTRGNGYTLKHRRSRLNISKHFFTQSKVKQEKKRKEKKRNKKGREEKRREEKRREEKRREEKRREEKRREEKRGEEKRKGKRKRKEKEIREFTIIPKL</sequence>
<dbReference type="AlphaFoldDB" id="A0AAN7NHS6"/>
<proteinExistence type="predicted"/>
<organism evidence="2 3">
    <name type="scientific">Mycteria americana</name>
    <name type="common">Wood stork</name>
    <dbReference type="NCBI Taxonomy" id="33587"/>
    <lineage>
        <taxon>Eukaryota</taxon>
        <taxon>Metazoa</taxon>
        <taxon>Chordata</taxon>
        <taxon>Craniata</taxon>
        <taxon>Vertebrata</taxon>
        <taxon>Euteleostomi</taxon>
        <taxon>Archelosauria</taxon>
        <taxon>Archosauria</taxon>
        <taxon>Dinosauria</taxon>
        <taxon>Saurischia</taxon>
        <taxon>Theropoda</taxon>
        <taxon>Coelurosauria</taxon>
        <taxon>Aves</taxon>
        <taxon>Neognathae</taxon>
        <taxon>Neoaves</taxon>
        <taxon>Aequornithes</taxon>
        <taxon>Ciconiiformes</taxon>
        <taxon>Ciconiidae</taxon>
        <taxon>Mycteria</taxon>
    </lineage>
</organism>
<keyword evidence="3" id="KW-1185">Reference proteome</keyword>